<evidence type="ECO:0008006" key="3">
    <source>
        <dbReference type="Google" id="ProtNLM"/>
    </source>
</evidence>
<dbReference type="InterPro" id="IPR038279">
    <property type="entry name" value="Ndc10_dom2_sf"/>
</dbReference>
<evidence type="ECO:0000313" key="2">
    <source>
        <dbReference type="Proteomes" id="UP000078512"/>
    </source>
</evidence>
<organism evidence="1 2">
    <name type="scientific">Linnemannia elongata AG-77</name>
    <dbReference type="NCBI Taxonomy" id="1314771"/>
    <lineage>
        <taxon>Eukaryota</taxon>
        <taxon>Fungi</taxon>
        <taxon>Fungi incertae sedis</taxon>
        <taxon>Mucoromycota</taxon>
        <taxon>Mortierellomycotina</taxon>
        <taxon>Mortierellomycetes</taxon>
        <taxon>Mortierellales</taxon>
        <taxon>Mortierellaceae</taxon>
        <taxon>Linnemannia</taxon>
    </lineage>
</organism>
<gene>
    <name evidence="1" type="ORF">K457DRAFT_78028</name>
</gene>
<sequence>MSSFLVLEAAEFDKSGCKVIDVPLGKGSIKLAKKVLIRLHGFQLKRGQVSGLSPTEGSKYQEAVQRYKESQAQQNLQSSHIRSADCAIRDSYNLKTFNDMVSYLWEKKTQEIRDPDLNYRELFCMTSWHNMLLRDEDLRNLNLSDCFASVITKPRHPGTQQLVSLTFKLNKGKTNIGNENWFTCCMRHEDIRRCSFSAFAFYMFQLWQVRFQFVVALSFALIKI</sequence>
<evidence type="ECO:0000313" key="1">
    <source>
        <dbReference type="EMBL" id="OAQ27479.1"/>
    </source>
</evidence>
<dbReference type="Proteomes" id="UP000078512">
    <property type="component" value="Unassembled WGS sequence"/>
</dbReference>
<name>A0A197JT34_9FUNG</name>
<dbReference type="OrthoDB" id="2409254at2759"/>
<reference evidence="1 2" key="1">
    <citation type="submission" date="2016-05" db="EMBL/GenBank/DDBJ databases">
        <title>Genome sequencing reveals origins of a unique bacterial endosymbiosis in the earliest lineages of terrestrial Fungi.</title>
        <authorList>
            <consortium name="DOE Joint Genome Institute"/>
            <person name="Uehling J."/>
            <person name="Gryganskyi A."/>
            <person name="Hameed K."/>
            <person name="Tschaplinski T."/>
            <person name="Misztal P."/>
            <person name="Wu S."/>
            <person name="Desiro A."/>
            <person name="Vande Pol N."/>
            <person name="Du Z.-Y."/>
            <person name="Zienkiewicz A."/>
            <person name="Zienkiewicz K."/>
            <person name="Morin E."/>
            <person name="Tisserant E."/>
            <person name="Splivallo R."/>
            <person name="Hainaut M."/>
            <person name="Henrissat B."/>
            <person name="Ohm R."/>
            <person name="Kuo A."/>
            <person name="Yan J."/>
            <person name="Lipzen A."/>
            <person name="Nolan M."/>
            <person name="Labutti K."/>
            <person name="Barry K."/>
            <person name="Goldstein A."/>
            <person name="Labbe J."/>
            <person name="Schadt C."/>
            <person name="Tuskan G."/>
            <person name="Grigoriev I."/>
            <person name="Martin F."/>
            <person name="Vilgalys R."/>
            <person name="Bonito G."/>
        </authorList>
    </citation>
    <scope>NUCLEOTIDE SEQUENCE [LARGE SCALE GENOMIC DNA]</scope>
    <source>
        <strain evidence="1 2">AG-77</strain>
    </source>
</reference>
<dbReference type="GO" id="GO:0003677">
    <property type="term" value="F:DNA binding"/>
    <property type="evidence" value="ECO:0007669"/>
    <property type="project" value="InterPro"/>
</dbReference>
<dbReference type="EMBL" id="KV442057">
    <property type="protein sequence ID" value="OAQ27479.1"/>
    <property type="molecule type" value="Genomic_DNA"/>
</dbReference>
<proteinExistence type="predicted"/>
<dbReference type="AlphaFoldDB" id="A0A197JT34"/>
<keyword evidence="2" id="KW-1185">Reference proteome</keyword>
<accession>A0A197JT34</accession>
<protein>
    <recommendedName>
        <fullName evidence="3">Ndc10 domain-containing protein</fullName>
    </recommendedName>
</protein>
<dbReference type="Gene3D" id="1.10.443.20">
    <property type="entry name" value="Centromere DNA-binding protein complex CBF3 subunit, domain 2"/>
    <property type="match status" value="1"/>
</dbReference>